<evidence type="ECO:0000256" key="1">
    <source>
        <dbReference type="ARBA" id="ARBA00022448"/>
    </source>
</evidence>
<dbReference type="Proteomes" id="UP000658720">
    <property type="component" value="Unassembled WGS sequence"/>
</dbReference>
<dbReference type="PANTHER" id="PTHR42939">
    <property type="entry name" value="ABC TRANSPORTER ATP-BINDING PROTEIN ALBC-RELATED"/>
    <property type="match status" value="1"/>
</dbReference>
<keyword evidence="1" id="KW-0813">Transport</keyword>
<organism evidence="5 6">
    <name type="scientific">Synechocystis salina LEGE 00031</name>
    <dbReference type="NCBI Taxonomy" id="1828736"/>
    <lineage>
        <taxon>Bacteria</taxon>
        <taxon>Bacillati</taxon>
        <taxon>Cyanobacteriota</taxon>
        <taxon>Cyanophyceae</taxon>
        <taxon>Synechococcales</taxon>
        <taxon>Merismopediaceae</taxon>
        <taxon>Synechocystis</taxon>
    </lineage>
</organism>
<gene>
    <name evidence="5" type="ORF">IQ217_13655</name>
</gene>
<keyword evidence="6" id="KW-1185">Reference proteome</keyword>
<dbReference type="EMBL" id="JADEVV010000041">
    <property type="protein sequence ID" value="MBE9254865.1"/>
    <property type="molecule type" value="Genomic_DNA"/>
</dbReference>
<dbReference type="InterPro" id="IPR017871">
    <property type="entry name" value="ABC_transporter-like_CS"/>
</dbReference>
<dbReference type="PROSITE" id="PS00211">
    <property type="entry name" value="ABC_TRANSPORTER_1"/>
    <property type="match status" value="1"/>
</dbReference>
<dbReference type="SUPFAM" id="SSF52540">
    <property type="entry name" value="P-loop containing nucleoside triphosphate hydrolases"/>
    <property type="match status" value="1"/>
</dbReference>
<dbReference type="InterPro" id="IPR003593">
    <property type="entry name" value="AAA+_ATPase"/>
</dbReference>
<dbReference type="SMART" id="SM00382">
    <property type="entry name" value="AAA"/>
    <property type="match status" value="1"/>
</dbReference>
<dbReference type="PANTHER" id="PTHR42939:SF1">
    <property type="entry name" value="ABC TRANSPORTER ATP-BINDING PROTEIN ALBC-RELATED"/>
    <property type="match status" value="1"/>
</dbReference>
<accession>A0ABR9VU26</accession>
<dbReference type="GO" id="GO:0005524">
    <property type="term" value="F:ATP binding"/>
    <property type="evidence" value="ECO:0007669"/>
    <property type="project" value="UniProtKB-KW"/>
</dbReference>
<dbReference type="InterPro" id="IPR051782">
    <property type="entry name" value="ABC_Transporter_VariousFunc"/>
</dbReference>
<dbReference type="CDD" id="cd03230">
    <property type="entry name" value="ABC_DR_subfamily_A"/>
    <property type="match status" value="1"/>
</dbReference>
<proteinExistence type="predicted"/>
<dbReference type="Gene3D" id="3.40.50.300">
    <property type="entry name" value="P-loop containing nucleotide triphosphate hydrolases"/>
    <property type="match status" value="1"/>
</dbReference>
<dbReference type="InterPro" id="IPR027417">
    <property type="entry name" value="P-loop_NTPase"/>
</dbReference>
<protein>
    <submittedName>
        <fullName evidence="5">ABC transporter ATP-binding protein</fullName>
    </submittedName>
</protein>
<dbReference type="RefSeq" id="WP_190598273.1">
    <property type="nucleotide sequence ID" value="NZ_JADEVV010000041.1"/>
</dbReference>
<dbReference type="InterPro" id="IPR003439">
    <property type="entry name" value="ABC_transporter-like_ATP-bd"/>
</dbReference>
<feature type="domain" description="ABC transporter" evidence="4">
    <location>
        <begin position="19"/>
        <end position="256"/>
    </location>
</feature>
<reference evidence="5 6" key="1">
    <citation type="submission" date="2020-10" db="EMBL/GenBank/DDBJ databases">
        <authorList>
            <person name="Castelo-Branco R."/>
            <person name="Eusebio N."/>
            <person name="Adriana R."/>
            <person name="Vieira A."/>
            <person name="Brugerolle De Fraissinette N."/>
            <person name="Rezende De Castro R."/>
            <person name="Schneider M.P."/>
            <person name="Vasconcelos V."/>
            <person name="Leao P.N."/>
        </authorList>
    </citation>
    <scope>NUCLEOTIDE SEQUENCE [LARGE SCALE GENOMIC DNA]</scope>
    <source>
        <strain evidence="5 6">LEGE 00031</strain>
    </source>
</reference>
<evidence type="ECO:0000256" key="2">
    <source>
        <dbReference type="ARBA" id="ARBA00022741"/>
    </source>
</evidence>
<name>A0ABR9VU26_9SYNC</name>
<comment type="caution">
    <text evidence="5">The sequence shown here is derived from an EMBL/GenBank/DDBJ whole genome shotgun (WGS) entry which is preliminary data.</text>
</comment>
<evidence type="ECO:0000313" key="5">
    <source>
        <dbReference type="EMBL" id="MBE9254865.1"/>
    </source>
</evidence>
<evidence type="ECO:0000313" key="6">
    <source>
        <dbReference type="Proteomes" id="UP000658720"/>
    </source>
</evidence>
<dbReference type="Pfam" id="PF00005">
    <property type="entry name" value="ABC_tran"/>
    <property type="match status" value="1"/>
</dbReference>
<evidence type="ECO:0000256" key="3">
    <source>
        <dbReference type="ARBA" id="ARBA00022840"/>
    </source>
</evidence>
<keyword evidence="2" id="KW-0547">Nucleotide-binding</keyword>
<keyword evidence="3 5" id="KW-0067">ATP-binding</keyword>
<evidence type="ECO:0000259" key="4">
    <source>
        <dbReference type="PROSITE" id="PS50893"/>
    </source>
</evidence>
<dbReference type="PROSITE" id="PS50893">
    <property type="entry name" value="ABC_TRANSPORTER_2"/>
    <property type="match status" value="1"/>
</dbReference>
<sequence>MVVSTPIAEAKEPIQGHVVETWEISKTYRTGFWMNQKVESLKPLSIAVQPGETFGLLGPNGAGKTTLLKILLGVIRASGGRGTLLGKPIGDRQTKQRVGYLPENAYFYDFLTAWEFLDYIGSLFQIGKRERQRRIMAMCDLVGLAQKTAKKKQLRQYSKGMLQRVGMAQALINDPEVVFLDEPMSGLDPLGRYQVREIILSLKEQGKTIFFNSHILADVEQICDRIAILARGELLCSGSLAEVLGTDEGYQVILRGGQVEELSKYLGNLSQEQDVWHGDYQGDPQTLVDALPSLGASLISLNLARPSLEDYFIRQLRERGITTSQ</sequence>